<dbReference type="EMBL" id="BQXU01000001">
    <property type="protein sequence ID" value="GKT40460.1"/>
    <property type="molecule type" value="Genomic_DNA"/>
</dbReference>
<comment type="caution">
    <text evidence="1">The sequence shown here is derived from an EMBL/GenBank/DDBJ whole genome shotgun (WGS) entry which is preliminary data.</text>
</comment>
<evidence type="ECO:0000313" key="2">
    <source>
        <dbReference type="Proteomes" id="UP001055115"/>
    </source>
</evidence>
<dbReference type="AlphaFoldDB" id="A0AA37NVP3"/>
<name>A0AA37NVP3_9PEZI</name>
<proteinExistence type="predicted"/>
<protein>
    <submittedName>
        <fullName evidence="1">Uncharacterized protein</fullName>
    </submittedName>
</protein>
<dbReference type="RefSeq" id="XP_049122810.1">
    <property type="nucleotide sequence ID" value="XM_049266853.1"/>
</dbReference>
<organism evidence="1 2">
    <name type="scientific">Colletotrichum spaethianum</name>
    <dbReference type="NCBI Taxonomy" id="700344"/>
    <lineage>
        <taxon>Eukaryota</taxon>
        <taxon>Fungi</taxon>
        <taxon>Dikarya</taxon>
        <taxon>Ascomycota</taxon>
        <taxon>Pezizomycotina</taxon>
        <taxon>Sordariomycetes</taxon>
        <taxon>Hypocreomycetidae</taxon>
        <taxon>Glomerellales</taxon>
        <taxon>Glomerellaceae</taxon>
        <taxon>Colletotrichum</taxon>
        <taxon>Colletotrichum spaethianum species complex</taxon>
    </lineage>
</organism>
<keyword evidence="2" id="KW-1185">Reference proteome</keyword>
<accession>A0AA37NVP3</accession>
<evidence type="ECO:0000313" key="1">
    <source>
        <dbReference type="EMBL" id="GKT40460.1"/>
    </source>
</evidence>
<reference evidence="1 2" key="1">
    <citation type="submission" date="2022-03" db="EMBL/GenBank/DDBJ databases">
        <title>Genome data of Colletotrichum spp.</title>
        <authorList>
            <person name="Utami Y.D."/>
            <person name="Hiruma K."/>
        </authorList>
    </citation>
    <scope>NUCLEOTIDE SEQUENCE [LARGE SCALE GENOMIC DNA]</scope>
    <source>
        <strain evidence="1 2">MAFF 239500</strain>
    </source>
</reference>
<gene>
    <name evidence="1" type="ORF">ColSpa_00641</name>
</gene>
<sequence>MTCLRVVFFLRNKARDAIFHVAARAGRLDVVNAAWRIFFLLPQRGRPSNESGSEVYAPIDEDLPEVEDDVDPKYVPEYMMAIVLLARKNAAGHTPADEAVAAGHDDVAEWVRLVLDRLTLDGKRATESRMARMEELVDGRYDIDGHHIMSDQIPIEKRVWQIEMDMCIRATFDESSTNHFIVCM</sequence>
<dbReference type="Proteomes" id="UP001055115">
    <property type="component" value="Unassembled WGS sequence"/>
</dbReference>
<dbReference type="GeneID" id="73321443"/>